<dbReference type="GO" id="GO:0000976">
    <property type="term" value="F:transcription cis-regulatory region binding"/>
    <property type="evidence" value="ECO:0007669"/>
    <property type="project" value="TreeGrafter"/>
</dbReference>
<dbReference type="InterPro" id="IPR050109">
    <property type="entry name" value="HTH-type_TetR-like_transc_reg"/>
</dbReference>
<proteinExistence type="predicted"/>
<evidence type="ECO:0000256" key="2">
    <source>
        <dbReference type="ARBA" id="ARBA00023125"/>
    </source>
</evidence>
<evidence type="ECO:0000256" key="3">
    <source>
        <dbReference type="ARBA" id="ARBA00023163"/>
    </source>
</evidence>
<comment type="caution">
    <text evidence="6">The sequence shown here is derived from an EMBL/GenBank/DDBJ whole genome shotgun (WGS) entry which is preliminary data.</text>
</comment>
<keyword evidence="3" id="KW-0804">Transcription</keyword>
<dbReference type="EMBL" id="MSDF01000024">
    <property type="protein sequence ID" value="OPA91648.1"/>
    <property type="molecule type" value="Genomic_DNA"/>
</dbReference>
<accession>A0A1T2YHT5</accession>
<evidence type="ECO:0000256" key="1">
    <source>
        <dbReference type="ARBA" id="ARBA00023015"/>
    </source>
</evidence>
<feature type="domain" description="HTH tetR-type" evidence="5">
    <location>
        <begin position="10"/>
        <end position="70"/>
    </location>
</feature>
<sequence length="202" mass="22753">MSGLRERQKEARRQAISTAAIALFRLQGYGATTVEQIAEKAGVSPPTVFNYFGSKQEILINLLRESDEMAVHDMTALTAQFDDPVDALCHLESLVMSHELEALPASVWCELLAISYSGPTSQRLTLINETLNAEVGKLLRHLQQQGQVRQDICPDYTASVLNEYLTLQFLRVVSDTPIDVEAHRKRVRQFIQLIFDGLREPR</sequence>
<organism evidence="6 7">
    <name type="scientific">Pseudomonas fluorescens</name>
    <dbReference type="NCBI Taxonomy" id="294"/>
    <lineage>
        <taxon>Bacteria</taxon>
        <taxon>Pseudomonadati</taxon>
        <taxon>Pseudomonadota</taxon>
        <taxon>Gammaproteobacteria</taxon>
        <taxon>Pseudomonadales</taxon>
        <taxon>Pseudomonadaceae</taxon>
        <taxon>Pseudomonas</taxon>
    </lineage>
</organism>
<dbReference type="GO" id="GO:0003700">
    <property type="term" value="F:DNA-binding transcription factor activity"/>
    <property type="evidence" value="ECO:0007669"/>
    <property type="project" value="TreeGrafter"/>
</dbReference>
<dbReference type="PROSITE" id="PS01081">
    <property type="entry name" value="HTH_TETR_1"/>
    <property type="match status" value="1"/>
</dbReference>
<dbReference type="OrthoDB" id="63332at2"/>
<dbReference type="PANTHER" id="PTHR30055">
    <property type="entry name" value="HTH-TYPE TRANSCRIPTIONAL REGULATOR RUTR"/>
    <property type="match status" value="1"/>
</dbReference>
<keyword evidence="1" id="KW-0805">Transcription regulation</keyword>
<dbReference type="Proteomes" id="UP000190965">
    <property type="component" value="Unassembled WGS sequence"/>
</dbReference>
<name>A0A1T2YHT5_PSEFL</name>
<dbReference type="Pfam" id="PF00440">
    <property type="entry name" value="TetR_N"/>
    <property type="match status" value="1"/>
</dbReference>
<protein>
    <recommendedName>
        <fullName evidence="5">HTH tetR-type domain-containing protein</fullName>
    </recommendedName>
</protein>
<evidence type="ECO:0000259" key="5">
    <source>
        <dbReference type="PROSITE" id="PS50977"/>
    </source>
</evidence>
<evidence type="ECO:0000313" key="6">
    <source>
        <dbReference type="EMBL" id="OPA91648.1"/>
    </source>
</evidence>
<feature type="DNA-binding region" description="H-T-H motif" evidence="4">
    <location>
        <begin position="33"/>
        <end position="52"/>
    </location>
</feature>
<dbReference type="SUPFAM" id="SSF46689">
    <property type="entry name" value="Homeodomain-like"/>
    <property type="match status" value="1"/>
</dbReference>
<gene>
    <name evidence="6" type="ORF">BFW87_18650</name>
</gene>
<dbReference type="PROSITE" id="PS50977">
    <property type="entry name" value="HTH_TETR_2"/>
    <property type="match status" value="1"/>
</dbReference>
<evidence type="ECO:0000313" key="7">
    <source>
        <dbReference type="Proteomes" id="UP000190965"/>
    </source>
</evidence>
<dbReference type="InterPro" id="IPR009057">
    <property type="entry name" value="Homeodomain-like_sf"/>
</dbReference>
<dbReference type="PANTHER" id="PTHR30055:SF234">
    <property type="entry name" value="HTH-TYPE TRANSCRIPTIONAL REGULATOR BETI"/>
    <property type="match status" value="1"/>
</dbReference>
<evidence type="ECO:0000256" key="4">
    <source>
        <dbReference type="PROSITE-ProRule" id="PRU00335"/>
    </source>
</evidence>
<keyword evidence="2 4" id="KW-0238">DNA-binding</keyword>
<dbReference type="RefSeq" id="WP_078741215.1">
    <property type="nucleotide sequence ID" value="NZ_MSDF01000024.1"/>
</dbReference>
<dbReference type="InterPro" id="IPR023772">
    <property type="entry name" value="DNA-bd_HTH_TetR-type_CS"/>
</dbReference>
<dbReference type="AlphaFoldDB" id="A0A1T2YHT5"/>
<dbReference type="PRINTS" id="PR00455">
    <property type="entry name" value="HTHTETR"/>
</dbReference>
<dbReference type="Gene3D" id="1.10.357.10">
    <property type="entry name" value="Tetracycline Repressor, domain 2"/>
    <property type="match status" value="1"/>
</dbReference>
<reference evidence="6 7" key="1">
    <citation type="submission" date="2016-12" db="EMBL/GenBank/DDBJ databases">
        <title>Draft genome sequences of seven strains of Pseudomonas fluorescens that produce 4-formylaminooxyvinylglycine.</title>
        <authorList>
            <person name="Okrent R.A."/>
            <person name="Manning V.A."/>
            <person name="Trippe K.M."/>
        </authorList>
    </citation>
    <scope>NUCLEOTIDE SEQUENCE [LARGE SCALE GENOMIC DNA]</scope>
    <source>
        <strain evidence="6 7">P5A</strain>
    </source>
</reference>
<dbReference type="InterPro" id="IPR001647">
    <property type="entry name" value="HTH_TetR"/>
</dbReference>